<keyword evidence="1" id="KW-0812">Transmembrane</keyword>
<organism evidence="2 3">
    <name type="scientific">Chryseobacterium oncorhynchi</name>
    <dbReference type="NCBI Taxonomy" id="741074"/>
    <lineage>
        <taxon>Bacteria</taxon>
        <taxon>Pseudomonadati</taxon>
        <taxon>Bacteroidota</taxon>
        <taxon>Flavobacteriia</taxon>
        <taxon>Flavobacteriales</taxon>
        <taxon>Weeksellaceae</taxon>
        <taxon>Chryseobacterium group</taxon>
        <taxon>Chryseobacterium</taxon>
    </lineage>
</organism>
<dbReference type="Proteomes" id="UP000236182">
    <property type="component" value="Unassembled WGS sequence"/>
</dbReference>
<dbReference type="RefSeq" id="WP_123838416.1">
    <property type="nucleotide sequence ID" value="NZ_PPEI02000009.1"/>
</dbReference>
<dbReference type="AlphaFoldDB" id="A0A316WF38"/>
<sequence length="115" mass="13679">MKKRLILIAIMVIVYFCGIIFYPKYFREHFPQNTVLFDKNGKKMAEGLFTSDDKFYISYSTGEKINKNDIHDVYFLPEDKQPAPSRYIFPVIVTILPLILFLFYYFKPSKSKEKN</sequence>
<reference evidence="2" key="1">
    <citation type="submission" date="2018-04" db="EMBL/GenBank/DDBJ databases">
        <title>Draft Genome Sequences of Chryseobacterium lactis NCTC11390T isolated from milk, Chryseobacterium oncorhynchi 701B-08T from rainbow trout, and Chryseobacterium viscerum 687B-08T from diseased fish.</title>
        <authorList>
            <person name="Jeong J.-J."/>
            <person name="Lee Y.J."/>
            <person name="Pathiraja D."/>
            <person name="Park B."/>
            <person name="Choi I.-G."/>
            <person name="Kim K.D."/>
        </authorList>
    </citation>
    <scope>NUCLEOTIDE SEQUENCE [LARGE SCALE GENOMIC DNA]</scope>
    <source>
        <strain evidence="2">701B-08</strain>
    </source>
</reference>
<proteinExistence type="predicted"/>
<evidence type="ECO:0000256" key="1">
    <source>
        <dbReference type="SAM" id="Phobius"/>
    </source>
</evidence>
<keyword evidence="1" id="KW-1133">Transmembrane helix</keyword>
<evidence type="ECO:0000313" key="2">
    <source>
        <dbReference type="EMBL" id="PWN60034.1"/>
    </source>
</evidence>
<feature type="transmembrane region" description="Helical" evidence="1">
    <location>
        <begin position="5"/>
        <end position="22"/>
    </location>
</feature>
<keyword evidence="1" id="KW-0472">Membrane</keyword>
<comment type="caution">
    <text evidence="2">The sequence shown here is derived from an EMBL/GenBank/DDBJ whole genome shotgun (WGS) entry which is preliminary data.</text>
</comment>
<keyword evidence="3" id="KW-1185">Reference proteome</keyword>
<name>A0A316WF38_9FLAO</name>
<evidence type="ECO:0000313" key="3">
    <source>
        <dbReference type="Proteomes" id="UP000236182"/>
    </source>
</evidence>
<accession>A0A316WF38</accession>
<dbReference type="EMBL" id="PPEI02000009">
    <property type="protein sequence ID" value="PWN60034.1"/>
    <property type="molecule type" value="Genomic_DNA"/>
</dbReference>
<gene>
    <name evidence="2" type="ORF">C1638_020930</name>
</gene>
<protein>
    <submittedName>
        <fullName evidence="2">Uncharacterized protein</fullName>
    </submittedName>
</protein>
<feature type="transmembrane region" description="Helical" evidence="1">
    <location>
        <begin position="87"/>
        <end position="106"/>
    </location>
</feature>